<dbReference type="Gene3D" id="1.20.1440.30">
    <property type="entry name" value="Biosynthetic Protein domain"/>
    <property type="match status" value="1"/>
</dbReference>
<feature type="chain" id="PRO_5016462595" evidence="1">
    <location>
        <begin position="26"/>
        <end position="818"/>
    </location>
</feature>
<comment type="caution">
    <text evidence="2">The sequence shown here is derived from an EMBL/GenBank/DDBJ whole genome shotgun (WGS) entry which is preliminary data.</text>
</comment>
<keyword evidence="3" id="KW-1185">Reference proteome</keyword>
<dbReference type="Pfam" id="PF05139">
    <property type="entry name" value="Erythro_esteras"/>
    <property type="match status" value="1"/>
</dbReference>
<evidence type="ECO:0000313" key="2">
    <source>
        <dbReference type="EMBL" id="PWJ44482.1"/>
    </source>
</evidence>
<dbReference type="RefSeq" id="WP_109615972.1">
    <property type="nucleotide sequence ID" value="NZ_QGDO01000001.1"/>
</dbReference>
<dbReference type="OrthoDB" id="9810066at2"/>
<dbReference type="Gene3D" id="3.40.1660.10">
    <property type="entry name" value="EreA-like (biosynthetic domain)"/>
    <property type="match status" value="1"/>
</dbReference>
<feature type="signal peptide" evidence="1">
    <location>
        <begin position="1"/>
        <end position="25"/>
    </location>
</feature>
<dbReference type="Gene3D" id="3.30.1870.10">
    <property type="entry name" value="EreA-like, domain 2"/>
    <property type="match status" value="1"/>
</dbReference>
<dbReference type="CDD" id="cd14728">
    <property type="entry name" value="Ere-like"/>
    <property type="match status" value="1"/>
</dbReference>
<dbReference type="GO" id="GO:0046677">
    <property type="term" value="P:response to antibiotic"/>
    <property type="evidence" value="ECO:0007669"/>
    <property type="project" value="InterPro"/>
</dbReference>
<dbReference type="InterPro" id="IPR008969">
    <property type="entry name" value="CarboxyPept-like_regulatory"/>
</dbReference>
<organism evidence="2 3">
    <name type="scientific">Sediminitomix flava</name>
    <dbReference type="NCBI Taxonomy" id="379075"/>
    <lineage>
        <taxon>Bacteria</taxon>
        <taxon>Pseudomonadati</taxon>
        <taxon>Bacteroidota</taxon>
        <taxon>Cytophagia</taxon>
        <taxon>Cytophagales</taxon>
        <taxon>Flammeovirgaceae</taxon>
        <taxon>Sediminitomix</taxon>
    </lineage>
</organism>
<dbReference type="AlphaFoldDB" id="A0A315ZGL7"/>
<evidence type="ECO:0000313" key="3">
    <source>
        <dbReference type="Proteomes" id="UP000245535"/>
    </source>
</evidence>
<dbReference type="InterPro" id="IPR007815">
    <property type="entry name" value="Emycin_Estase"/>
</dbReference>
<dbReference type="Proteomes" id="UP000245535">
    <property type="component" value="Unassembled WGS sequence"/>
</dbReference>
<reference evidence="2 3" key="1">
    <citation type="submission" date="2018-03" db="EMBL/GenBank/DDBJ databases">
        <title>Genomic Encyclopedia of Archaeal and Bacterial Type Strains, Phase II (KMG-II): from individual species to whole genera.</title>
        <authorList>
            <person name="Goeker M."/>
        </authorList>
    </citation>
    <scope>NUCLEOTIDE SEQUENCE [LARGE SCALE GENOMIC DNA]</scope>
    <source>
        <strain evidence="2 3">DSM 28229</strain>
    </source>
</reference>
<name>A0A315ZGL7_SEDFL</name>
<dbReference type="SUPFAM" id="SSF49464">
    <property type="entry name" value="Carboxypeptidase regulatory domain-like"/>
    <property type="match status" value="1"/>
</dbReference>
<protein>
    <submittedName>
        <fullName evidence="2">Erythromycin esterase-like protein</fullName>
    </submittedName>
</protein>
<dbReference type="InterPro" id="IPR052036">
    <property type="entry name" value="Hydrolase/PRTase-associated"/>
</dbReference>
<sequence>MLNSKFYKLINLLLLSSIISLPLYAQKDNIDNLSNWEKEFLKDVDKARVVFLGEPTHNEGNVFEYKLRLAQLLHEKKGFNVIAFESEYYGFEAYQLGLYSYKNDYRSFLKDHIFGIWTGYKEFQACLDWMNDRQNELKVLGFDSQFSSDSTYQVLVELLKKESENDVDIDWEQLKSTLNTVANHYSFPEEVSLKDFEKDLKHIEKVLPQKITSDDRKLAYYKQSIKSILAMAYDFATNHPASKTEQTWRATDSNPRDAQMGNNLLALLEMYPNEKFICWGAQGHFANQVSVLEHNQLEEFIPMGKVVKDALGEEYVKTYAFISGNGYKEVIKEDSTRFIRKPIHTSLEAELSASRSTTSFISLTGNAYKNKSFVSLAMGDPPVKGVWAKVFDGFIYLDHFTSTHYLNQTNTSETNDVKVIPLEIEDIPNSDSTSFKENNLALLQRTLHFRNKKNTPKELLLKGIIKELASKEVIPFAVVRTMRGNNGAVCDIDGQFRLAVQATDTLLISSSGFEELRLPVSKIVSSSDTQHELYLKASVIELGQITVMSDEITPKDIIKKVIKNHKKNYSSPSYKLEYYARNMAYKNDTSVVDVEFVGDMFIKPNKFSRPTIKEKNKKVLAQSAFDDRDIIPFAYGGFPLLVMGGIEYDLIRSPRKTKLKRYSFEWDKSNFDSDLYIISFVENSPRYNFIHRGKLYIDMDDYAVVRYDDNLWLKEGEKFSSIYDKSRSISHTATYQKGNDGIYRMKEFFKDFHIQRHQNDVSDGASVIIKYFAKYKEAVLEEIDIDSMMELPVNFSDIENSLDLEFMKSSKPKEGKLN</sequence>
<dbReference type="PANTHER" id="PTHR31299:SF0">
    <property type="entry name" value="ESTERASE, PUTATIVE (AFU_ORTHOLOGUE AFUA_1G05850)-RELATED"/>
    <property type="match status" value="1"/>
</dbReference>
<accession>A0A315ZGL7</accession>
<dbReference type="EMBL" id="QGDO01000001">
    <property type="protein sequence ID" value="PWJ44482.1"/>
    <property type="molecule type" value="Genomic_DNA"/>
</dbReference>
<dbReference type="SUPFAM" id="SSF159501">
    <property type="entry name" value="EreA/ChaN-like"/>
    <property type="match status" value="1"/>
</dbReference>
<proteinExistence type="predicted"/>
<evidence type="ECO:0000256" key="1">
    <source>
        <dbReference type="SAM" id="SignalP"/>
    </source>
</evidence>
<keyword evidence="1" id="KW-0732">Signal</keyword>
<gene>
    <name evidence="2" type="ORF">BC781_101853</name>
</gene>
<dbReference type="PANTHER" id="PTHR31299">
    <property type="entry name" value="ESTERASE, PUTATIVE (AFU_ORTHOLOGUE AFUA_1G05850)-RELATED"/>
    <property type="match status" value="1"/>
</dbReference>